<evidence type="ECO:0000313" key="5">
    <source>
        <dbReference type="Proteomes" id="UP000565441"/>
    </source>
</evidence>
<feature type="compositionally biased region" description="Low complexity" evidence="2">
    <location>
        <begin position="127"/>
        <end position="136"/>
    </location>
</feature>
<keyword evidence="5" id="KW-1185">Reference proteome</keyword>
<proteinExistence type="inferred from homology"/>
<dbReference type="CDD" id="cd02859">
    <property type="entry name" value="E_set_AMPKbeta_like_N"/>
    <property type="match status" value="1"/>
</dbReference>
<gene>
    <name evidence="4" type="ORF">D9615_002706</name>
</gene>
<dbReference type="InterPro" id="IPR037256">
    <property type="entry name" value="ASC_dom_sf"/>
</dbReference>
<feature type="region of interest" description="Disordered" evidence="2">
    <location>
        <begin position="359"/>
        <end position="391"/>
    </location>
</feature>
<feature type="compositionally biased region" description="Basic residues" evidence="2">
    <location>
        <begin position="326"/>
        <end position="337"/>
    </location>
</feature>
<dbReference type="EMBL" id="JAACJP010000008">
    <property type="protein sequence ID" value="KAF5382651.1"/>
    <property type="molecule type" value="Genomic_DNA"/>
</dbReference>
<dbReference type="Pfam" id="PF04739">
    <property type="entry name" value="AMPKBI"/>
    <property type="match status" value="1"/>
</dbReference>
<evidence type="ECO:0000256" key="2">
    <source>
        <dbReference type="SAM" id="MobiDB-lite"/>
    </source>
</evidence>
<protein>
    <recommendedName>
        <fullName evidence="3">Association with the SNF1 complex (ASC) domain-containing protein</fullName>
    </recommendedName>
</protein>
<dbReference type="OrthoDB" id="531008at2759"/>
<dbReference type="InterPro" id="IPR050827">
    <property type="entry name" value="CRP1_MDG1_kinase"/>
</dbReference>
<comment type="similarity">
    <text evidence="1">Belongs to the 5'-AMP-activated protein kinase beta subunit family.</text>
</comment>
<feature type="region of interest" description="Disordered" evidence="2">
    <location>
        <begin position="408"/>
        <end position="542"/>
    </location>
</feature>
<reference evidence="4 5" key="1">
    <citation type="journal article" date="2020" name="ISME J.">
        <title>Uncovering the hidden diversity of litter-decomposition mechanisms in mushroom-forming fungi.</title>
        <authorList>
            <person name="Floudas D."/>
            <person name="Bentzer J."/>
            <person name="Ahren D."/>
            <person name="Johansson T."/>
            <person name="Persson P."/>
            <person name="Tunlid A."/>
        </authorList>
    </citation>
    <scope>NUCLEOTIDE SEQUENCE [LARGE SCALE GENOMIC DNA]</scope>
    <source>
        <strain evidence="4 5">CBS 661.87</strain>
    </source>
</reference>
<dbReference type="GO" id="GO:0031588">
    <property type="term" value="C:nucleotide-activated protein kinase complex"/>
    <property type="evidence" value="ECO:0007669"/>
    <property type="project" value="TreeGrafter"/>
</dbReference>
<feature type="region of interest" description="Disordered" evidence="2">
    <location>
        <begin position="108"/>
        <end position="136"/>
    </location>
</feature>
<dbReference type="PANTHER" id="PTHR10343">
    <property type="entry name" value="5'-AMP-ACTIVATED PROTEIN KINASE , BETA SUBUNIT"/>
    <property type="match status" value="1"/>
</dbReference>
<sequence length="656" mass="69455">MGNASSHASGQRPATISPRPRQASTSPSSDNPHSSLRLRKRSLELPDFASLNLSSTRGRQHSIPPKSASIPIPPAPYPAIAIPGEAGRTRAPITLPSNADVQLLAAHEPSTHQPFPPPSRNTRSAQRRQAQQQQRIQELYNQSQAPAPSPPHPPVFVPETVHSTIPIALTQAVYDVAPPVPEPVPVIITWRGGGKSVFLARAGDDDWKGRLAMTQESPTSSVYHATVSLPPGTHHIRFLIDDLWRVADDLPTAVDDQGSLANYVAVPITYSPPAPINVPASPPATSALSKPKPGQSFWSAASSTDDESQDAAETPSSPQQPSQAKQHSHHHHHHHHVPCWTTVLPPELIEAAREEEAYLAASEPQQGQGHHRVQGFVPAPNIPPAPGLPRHLDKLILNSRAVTGGAGGAVIGAPPGGSSGGAGRRSGREATGRYGAQTGASNSVGGRSKGRERERKEKERERDRDRERDDRRRDRERDRRGNPPPPPPPSEAGTLDIDTTPEVEVTAPPPENLSASTSPVISAPPSPVPGEASTPVPAHFIPSFLPTTPPPISITPTPTSIAAAAAAAGSTPTASTTPVPVSNLVPSTSAPGSRPLTLSLEANTPALTDDASVLPVPSHVVLHHLSTSAIRNGVLAVGNTTRYRKKYLTTIYYKPT</sequence>
<dbReference type="SUPFAM" id="SSF81296">
    <property type="entry name" value="E set domains"/>
    <property type="match status" value="1"/>
</dbReference>
<dbReference type="InterPro" id="IPR014756">
    <property type="entry name" value="Ig_E-set"/>
</dbReference>
<feature type="compositionally biased region" description="Gly residues" evidence="2">
    <location>
        <begin position="408"/>
        <end position="424"/>
    </location>
</feature>
<dbReference type="InterPro" id="IPR006828">
    <property type="entry name" value="ASC_dom"/>
</dbReference>
<dbReference type="Gene3D" id="2.60.40.10">
    <property type="entry name" value="Immunoglobulins"/>
    <property type="match status" value="1"/>
</dbReference>
<dbReference type="SUPFAM" id="SSF160219">
    <property type="entry name" value="AMPKBI-like"/>
    <property type="match status" value="1"/>
</dbReference>
<dbReference type="InterPro" id="IPR013783">
    <property type="entry name" value="Ig-like_fold"/>
</dbReference>
<feature type="compositionally biased region" description="Polar residues" evidence="2">
    <location>
        <begin position="1"/>
        <end position="14"/>
    </location>
</feature>
<dbReference type="Gene3D" id="6.20.250.60">
    <property type="match status" value="1"/>
</dbReference>
<dbReference type="GO" id="GO:0005634">
    <property type="term" value="C:nucleus"/>
    <property type="evidence" value="ECO:0007669"/>
    <property type="project" value="TreeGrafter"/>
</dbReference>
<feature type="region of interest" description="Disordered" evidence="2">
    <location>
        <begin position="571"/>
        <end position="594"/>
    </location>
</feature>
<accession>A0A8H5HFM2</accession>
<feature type="compositionally biased region" description="Basic and acidic residues" evidence="2">
    <location>
        <begin position="449"/>
        <end position="481"/>
    </location>
</feature>
<dbReference type="PANTHER" id="PTHR10343:SF84">
    <property type="entry name" value="5'-AMP-ACTIVATED PROTEIN KINASE SUBUNIT BETA-1"/>
    <property type="match status" value="1"/>
</dbReference>
<dbReference type="Proteomes" id="UP000565441">
    <property type="component" value="Unassembled WGS sequence"/>
</dbReference>
<dbReference type="InterPro" id="IPR032640">
    <property type="entry name" value="AMPK1_CBM"/>
</dbReference>
<dbReference type="GO" id="GO:0019901">
    <property type="term" value="F:protein kinase binding"/>
    <property type="evidence" value="ECO:0007669"/>
    <property type="project" value="TreeGrafter"/>
</dbReference>
<comment type="caution">
    <text evidence="4">The sequence shown here is derived from an EMBL/GenBank/DDBJ whole genome shotgun (WGS) entry which is preliminary data.</text>
</comment>
<feature type="domain" description="Association with the SNF1 complex (ASC)" evidence="3">
    <location>
        <begin position="315"/>
        <end position="656"/>
    </location>
</feature>
<evidence type="ECO:0000259" key="3">
    <source>
        <dbReference type="SMART" id="SM01010"/>
    </source>
</evidence>
<name>A0A8H5HFM2_9AGAR</name>
<feature type="region of interest" description="Disordered" evidence="2">
    <location>
        <begin position="281"/>
        <end position="338"/>
    </location>
</feature>
<feature type="compositionally biased region" description="Low complexity" evidence="2">
    <location>
        <begin position="315"/>
        <end position="325"/>
    </location>
</feature>
<dbReference type="SMART" id="SM01010">
    <property type="entry name" value="AMPKBI"/>
    <property type="match status" value="1"/>
</dbReference>
<dbReference type="GO" id="GO:0005737">
    <property type="term" value="C:cytoplasm"/>
    <property type="evidence" value="ECO:0007669"/>
    <property type="project" value="TreeGrafter"/>
</dbReference>
<dbReference type="GO" id="GO:0007165">
    <property type="term" value="P:signal transduction"/>
    <property type="evidence" value="ECO:0007669"/>
    <property type="project" value="TreeGrafter"/>
</dbReference>
<dbReference type="AlphaFoldDB" id="A0A8H5HFM2"/>
<feature type="region of interest" description="Disordered" evidence="2">
    <location>
        <begin position="1"/>
        <end position="74"/>
    </location>
</feature>
<feature type="compositionally biased region" description="Low complexity" evidence="2">
    <location>
        <begin position="24"/>
        <end position="35"/>
    </location>
</feature>
<dbReference type="Pfam" id="PF16561">
    <property type="entry name" value="AMPK1_CBM"/>
    <property type="match status" value="1"/>
</dbReference>
<organism evidence="4 5">
    <name type="scientific">Tricholomella constricta</name>
    <dbReference type="NCBI Taxonomy" id="117010"/>
    <lineage>
        <taxon>Eukaryota</taxon>
        <taxon>Fungi</taxon>
        <taxon>Dikarya</taxon>
        <taxon>Basidiomycota</taxon>
        <taxon>Agaricomycotina</taxon>
        <taxon>Agaricomycetes</taxon>
        <taxon>Agaricomycetidae</taxon>
        <taxon>Agaricales</taxon>
        <taxon>Tricholomatineae</taxon>
        <taxon>Lyophyllaceae</taxon>
        <taxon>Tricholomella</taxon>
    </lineage>
</organism>
<evidence type="ECO:0000313" key="4">
    <source>
        <dbReference type="EMBL" id="KAF5382651.1"/>
    </source>
</evidence>
<evidence type="ECO:0000256" key="1">
    <source>
        <dbReference type="ARBA" id="ARBA00010926"/>
    </source>
</evidence>